<dbReference type="EMBL" id="VSRR010039973">
    <property type="protein sequence ID" value="MPC74903.1"/>
    <property type="molecule type" value="Genomic_DNA"/>
</dbReference>
<feature type="region of interest" description="Disordered" evidence="1">
    <location>
        <begin position="16"/>
        <end position="45"/>
    </location>
</feature>
<proteinExistence type="predicted"/>
<gene>
    <name evidence="2" type="ORF">E2C01_069283</name>
</gene>
<reference evidence="2 3" key="1">
    <citation type="submission" date="2019-05" db="EMBL/GenBank/DDBJ databases">
        <title>Another draft genome of Portunus trituberculatus and its Hox gene families provides insights of decapod evolution.</title>
        <authorList>
            <person name="Jeong J.-H."/>
            <person name="Song I."/>
            <person name="Kim S."/>
            <person name="Choi T."/>
            <person name="Kim D."/>
            <person name="Ryu S."/>
            <person name="Kim W."/>
        </authorList>
    </citation>
    <scope>NUCLEOTIDE SEQUENCE [LARGE SCALE GENOMIC DNA]</scope>
    <source>
        <tissue evidence="2">Muscle</tissue>
    </source>
</reference>
<evidence type="ECO:0000313" key="2">
    <source>
        <dbReference type="EMBL" id="MPC74903.1"/>
    </source>
</evidence>
<keyword evidence="3" id="KW-1185">Reference proteome</keyword>
<sequence>MKSKACMVKGLKLHVPNTSMGQRGGRETLRGGAEKPLSYSWRRESESQVTPKGKYTQVSLRCSLLNTVTNLEE</sequence>
<feature type="compositionally biased region" description="Basic and acidic residues" evidence="1">
    <location>
        <begin position="24"/>
        <end position="33"/>
    </location>
</feature>
<accession>A0A5B7HY48</accession>
<evidence type="ECO:0000313" key="3">
    <source>
        <dbReference type="Proteomes" id="UP000324222"/>
    </source>
</evidence>
<organism evidence="2 3">
    <name type="scientific">Portunus trituberculatus</name>
    <name type="common">Swimming crab</name>
    <name type="synonym">Neptunus trituberculatus</name>
    <dbReference type="NCBI Taxonomy" id="210409"/>
    <lineage>
        <taxon>Eukaryota</taxon>
        <taxon>Metazoa</taxon>
        <taxon>Ecdysozoa</taxon>
        <taxon>Arthropoda</taxon>
        <taxon>Crustacea</taxon>
        <taxon>Multicrustacea</taxon>
        <taxon>Malacostraca</taxon>
        <taxon>Eumalacostraca</taxon>
        <taxon>Eucarida</taxon>
        <taxon>Decapoda</taxon>
        <taxon>Pleocyemata</taxon>
        <taxon>Brachyura</taxon>
        <taxon>Eubrachyura</taxon>
        <taxon>Portunoidea</taxon>
        <taxon>Portunidae</taxon>
        <taxon>Portuninae</taxon>
        <taxon>Portunus</taxon>
    </lineage>
</organism>
<name>A0A5B7HY48_PORTR</name>
<dbReference type="Proteomes" id="UP000324222">
    <property type="component" value="Unassembled WGS sequence"/>
</dbReference>
<evidence type="ECO:0000256" key="1">
    <source>
        <dbReference type="SAM" id="MobiDB-lite"/>
    </source>
</evidence>
<protein>
    <submittedName>
        <fullName evidence="2">Uncharacterized protein</fullName>
    </submittedName>
</protein>
<dbReference type="AlphaFoldDB" id="A0A5B7HY48"/>
<comment type="caution">
    <text evidence="2">The sequence shown here is derived from an EMBL/GenBank/DDBJ whole genome shotgun (WGS) entry which is preliminary data.</text>
</comment>